<dbReference type="EMBL" id="CAJNOM010000125">
    <property type="protein sequence ID" value="CAF1096981.1"/>
    <property type="molecule type" value="Genomic_DNA"/>
</dbReference>
<comment type="caution">
    <text evidence="2">The sequence shown here is derived from an EMBL/GenBank/DDBJ whole genome shotgun (WGS) entry which is preliminary data.</text>
</comment>
<dbReference type="OrthoDB" id="10006594at2759"/>
<name>A0A814EYE8_9BILA</name>
<evidence type="ECO:0000256" key="1">
    <source>
        <dbReference type="SAM" id="Phobius"/>
    </source>
</evidence>
<dbReference type="AlphaFoldDB" id="A0A814EYE8"/>
<reference evidence="2" key="1">
    <citation type="submission" date="2021-02" db="EMBL/GenBank/DDBJ databases">
        <authorList>
            <person name="Nowell W R."/>
        </authorList>
    </citation>
    <scope>NUCLEOTIDE SEQUENCE</scope>
</reference>
<evidence type="ECO:0000313" key="6">
    <source>
        <dbReference type="Proteomes" id="UP000663877"/>
    </source>
</evidence>
<keyword evidence="1" id="KW-0812">Transmembrane</keyword>
<accession>A0A814EYE8</accession>
<dbReference type="EMBL" id="CAJNOM010000534">
    <property type="protein sequence ID" value="CAF1489049.1"/>
    <property type="molecule type" value="Genomic_DNA"/>
</dbReference>
<dbReference type="Proteomes" id="UP000663877">
    <property type="component" value="Unassembled WGS sequence"/>
</dbReference>
<evidence type="ECO:0000313" key="2">
    <source>
        <dbReference type="EMBL" id="CAF0975666.1"/>
    </source>
</evidence>
<evidence type="ECO:0000313" key="3">
    <source>
        <dbReference type="EMBL" id="CAF1096981.1"/>
    </source>
</evidence>
<protein>
    <recommendedName>
        <fullName evidence="7">G-protein coupled receptors family 1 profile domain-containing protein</fullName>
    </recommendedName>
</protein>
<gene>
    <name evidence="2" type="ORF">BJG266_LOCUS14582</name>
    <name evidence="3" type="ORF">QVE165_LOCUS20080</name>
    <name evidence="4" type="ORF">QVE165_LOCUS42752</name>
</gene>
<dbReference type="Proteomes" id="UP000663832">
    <property type="component" value="Unassembled WGS sequence"/>
</dbReference>
<evidence type="ECO:0000313" key="5">
    <source>
        <dbReference type="Proteomes" id="UP000663832"/>
    </source>
</evidence>
<dbReference type="EMBL" id="CAJNOI010000062">
    <property type="protein sequence ID" value="CAF0975666.1"/>
    <property type="molecule type" value="Genomic_DNA"/>
</dbReference>
<proteinExistence type="predicted"/>
<keyword evidence="5" id="KW-1185">Reference proteome</keyword>
<dbReference type="Gene3D" id="1.20.1070.10">
    <property type="entry name" value="Rhodopsin 7-helix transmembrane proteins"/>
    <property type="match status" value="1"/>
</dbReference>
<keyword evidence="1" id="KW-1133">Transmembrane helix</keyword>
<sequence length="138" mass="16124">MPMVVDILANITLIVRVFIQKRRAQQAHTWGQQRRMMLQLLCLSGLYTVGWLPSLLVEVIQILRDPTFLADVQTYYFGDLVYTLYLFFPWMCLGFFPELVKWIKKLCRRRPARNVVGTMQPRTIVGTTQPRTMNGTTL</sequence>
<feature type="transmembrane region" description="Helical" evidence="1">
    <location>
        <begin position="80"/>
        <end position="100"/>
    </location>
</feature>
<keyword evidence="1" id="KW-0472">Membrane</keyword>
<evidence type="ECO:0008006" key="7">
    <source>
        <dbReference type="Google" id="ProtNLM"/>
    </source>
</evidence>
<organism evidence="2 6">
    <name type="scientific">Adineta steineri</name>
    <dbReference type="NCBI Taxonomy" id="433720"/>
    <lineage>
        <taxon>Eukaryota</taxon>
        <taxon>Metazoa</taxon>
        <taxon>Spiralia</taxon>
        <taxon>Gnathifera</taxon>
        <taxon>Rotifera</taxon>
        <taxon>Eurotatoria</taxon>
        <taxon>Bdelloidea</taxon>
        <taxon>Adinetida</taxon>
        <taxon>Adinetidae</taxon>
        <taxon>Adineta</taxon>
    </lineage>
</organism>
<dbReference type="SUPFAM" id="SSF81321">
    <property type="entry name" value="Family A G protein-coupled receptor-like"/>
    <property type="match status" value="1"/>
</dbReference>
<evidence type="ECO:0000313" key="4">
    <source>
        <dbReference type="EMBL" id="CAF1489049.1"/>
    </source>
</evidence>
<feature type="transmembrane region" description="Helical" evidence="1">
    <location>
        <begin position="40"/>
        <end position="60"/>
    </location>
</feature>